<evidence type="ECO:0000256" key="1">
    <source>
        <dbReference type="SAM" id="MobiDB-lite"/>
    </source>
</evidence>
<dbReference type="Proteomes" id="UP000053105">
    <property type="component" value="Unassembled WGS sequence"/>
</dbReference>
<evidence type="ECO:0000313" key="3">
    <source>
        <dbReference type="Proteomes" id="UP000053105"/>
    </source>
</evidence>
<organism evidence="2 3">
    <name type="scientific">Melipona quadrifasciata</name>
    <dbReference type="NCBI Taxonomy" id="166423"/>
    <lineage>
        <taxon>Eukaryota</taxon>
        <taxon>Metazoa</taxon>
        <taxon>Ecdysozoa</taxon>
        <taxon>Arthropoda</taxon>
        <taxon>Hexapoda</taxon>
        <taxon>Insecta</taxon>
        <taxon>Pterygota</taxon>
        <taxon>Neoptera</taxon>
        <taxon>Endopterygota</taxon>
        <taxon>Hymenoptera</taxon>
        <taxon>Apocrita</taxon>
        <taxon>Aculeata</taxon>
        <taxon>Apoidea</taxon>
        <taxon>Anthophila</taxon>
        <taxon>Apidae</taxon>
        <taxon>Melipona</taxon>
    </lineage>
</organism>
<dbReference type="AlphaFoldDB" id="A0A0N0BEY3"/>
<name>A0A0N0BEY3_9HYME</name>
<feature type="region of interest" description="Disordered" evidence="1">
    <location>
        <begin position="41"/>
        <end position="63"/>
    </location>
</feature>
<evidence type="ECO:0000313" key="2">
    <source>
        <dbReference type="EMBL" id="KOX72568.1"/>
    </source>
</evidence>
<protein>
    <submittedName>
        <fullName evidence="2">Uncharacterized protein</fullName>
    </submittedName>
</protein>
<feature type="non-terminal residue" evidence="2">
    <location>
        <position position="1"/>
    </location>
</feature>
<accession>A0A0N0BEY3</accession>
<keyword evidence="3" id="KW-1185">Reference proteome</keyword>
<dbReference type="EMBL" id="KQ435817">
    <property type="protein sequence ID" value="KOX72568.1"/>
    <property type="molecule type" value="Genomic_DNA"/>
</dbReference>
<reference evidence="2 3" key="1">
    <citation type="submission" date="2015-07" db="EMBL/GenBank/DDBJ databases">
        <title>The genome of Melipona quadrifasciata.</title>
        <authorList>
            <person name="Pan H."/>
            <person name="Kapheim K."/>
        </authorList>
    </citation>
    <scope>NUCLEOTIDE SEQUENCE [LARGE SCALE GENOMIC DNA]</scope>
    <source>
        <strain evidence="2">0111107301</strain>
        <tissue evidence="2">Whole body</tissue>
    </source>
</reference>
<proteinExistence type="predicted"/>
<sequence length="189" mass="21444">SWWASVSRFGREVRRPLAVTHRILPSSGVPTYSGYQRTERANGASVDAAHPNGPDLSARKTASRRATIPIENPIENPIDRIIHHDRDIYIYIYTSLSHTPRRPVSSQGFSYLSSSLFLLPRGAPPCADNERARTRRPVPKTPLQRDVYLTKRPANTAYHGTTERVLSTTFTGKCVFRHFLLFRRCSCPR</sequence>
<gene>
    <name evidence="2" type="ORF">WN51_02097</name>
</gene>